<dbReference type="EMBL" id="JAFLCK010000019">
    <property type="protein sequence ID" value="MBN8661342.1"/>
    <property type="molecule type" value="Genomic_DNA"/>
</dbReference>
<feature type="domain" description="Helicase C-terminal" evidence="18">
    <location>
        <begin position="729"/>
        <end position="889"/>
    </location>
</feature>
<evidence type="ECO:0000256" key="4">
    <source>
        <dbReference type="ARBA" id="ARBA00022763"/>
    </source>
</evidence>
<feature type="compositionally biased region" description="Polar residues" evidence="16">
    <location>
        <begin position="103"/>
        <end position="113"/>
    </location>
</feature>
<dbReference type="SMART" id="SM00487">
    <property type="entry name" value="DEXDc"/>
    <property type="match status" value="1"/>
</dbReference>
<dbReference type="CDD" id="cd17992">
    <property type="entry name" value="DEXHc_RecG"/>
    <property type="match status" value="1"/>
</dbReference>
<dbReference type="GO" id="GO:0005524">
    <property type="term" value="F:ATP binding"/>
    <property type="evidence" value="ECO:0007669"/>
    <property type="project" value="UniProtKB-KW"/>
</dbReference>
<dbReference type="PANTHER" id="PTHR47964">
    <property type="entry name" value="ATP-DEPENDENT DNA HELICASE HOMOLOG RECG, CHLOROPLASTIC"/>
    <property type="match status" value="1"/>
</dbReference>
<evidence type="ECO:0000256" key="3">
    <source>
        <dbReference type="ARBA" id="ARBA00022741"/>
    </source>
</evidence>
<feature type="compositionally biased region" description="Low complexity" evidence="16">
    <location>
        <begin position="205"/>
        <end position="220"/>
    </location>
</feature>
<dbReference type="InterPro" id="IPR027417">
    <property type="entry name" value="P-loop_NTPase"/>
</dbReference>
<dbReference type="AlphaFoldDB" id="A0A8J7PBB7"/>
<dbReference type="Pfam" id="PF17191">
    <property type="entry name" value="RecG_wedge"/>
    <property type="match status" value="1"/>
</dbReference>
<dbReference type="InterPro" id="IPR033454">
    <property type="entry name" value="RecG_wedge"/>
</dbReference>
<evidence type="ECO:0000313" key="20">
    <source>
        <dbReference type="Proteomes" id="UP000664277"/>
    </source>
</evidence>
<dbReference type="InterPro" id="IPR001650">
    <property type="entry name" value="Helicase_C-like"/>
</dbReference>
<dbReference type="Pfam" id="PF00271">
    <property type="entry name" value="Helicase_C"/>
    <property type="match status" value="1"/>
</dbReference>
<dbReference type="CDD" id="cd18811">
    <property type="entry name" value="SF2_C_RecG"/>
    <property type="match status" value="1"/>
</dbReference>
<feature type="region of interest" description="Disordered" evidence="16">
    <location>
        <begin position="101"/>
        <end position="236"/>
    </location>
</feature>
<evidence type="ECO:0000259" key="18">
    <source>
        <dbReference type="PROSITE" id="PS51194"/>
    </source>
</evidence>
<keyword evidence="11" id="KW-0413">Isomerase</keyword>
<dbReference type="Gene3D" id="3.40.50.300">
    <property type="entry name" value="P-loop containing nucleotide triphosphate hydrolases"/>
    <property type="match status" value="2"/>
</dbReference>
<evidence type="ECO:0000256" key="1">
    <source>
        <dbReference type="ARBA" id="ARBA00007504"/>
    </source>
</evidence>
<evidence type="ECO:0000256" key="8">
    <source>
        <dbReference type="ARBA" id="ARBA00023125"/>
    </source>
</evidence>
<dbReference type="PANTHER" id="PTHR47964:SF1">
    <property type="entry name" value="ATP-DEPENDENT DNA HELICASE HOMOLOG RECG, CHLOROPLASTIC"/>
    <property type="match status" value="1"/>
</dbReference>
<dbReference type="GO" id="GO:0003677">
    <property type="term" value="F:DNA binding"/>
    <property type="evidence" value="ECO:0007669"/>
    <property type="project" value="UniProtKB-KW"/>
</dbReference>
<keyword evidence="7 15" id="KW-0067">ATP-binding</keyword>
<evidence type="ECO:0000256" key="9">
    <source>
        <dbReference type="ARBA" id="ARBA00023172"/>
    </source>
</evidence>
<keyword evidence="5 15" id="KW-0378">Hydrolase</keyword>
<dbReference type="Pfam" id="PF19833">
    <property type="entry name" value="RecG_dom3_C"/>
    <property type="match status" value="1"/>
</dbReference>
<sequence length="961" mass="105800">MVKIVGKERPSKEAEIAALRRAIAVERRARYADFQGRHSTFSYFMRNTADRLVRRFPLDPVWTTIRAFFRQYPNSDVATRISIVSRAEELLAPYFDRLERGSETSPVQTNQIDAGSVHRVGTSESRAASSGIPRPENLVENKAVTKPPSGAVSASSPGGMPASGPGVIAASGPVSGSGSLSASGILPVDSPGSKPIRGAVKSESRASSNTERNSSNSTNTTKERPDNSGKQGARSQNIAEIPVQFVKGVGPKLASLLDKLGITTVEKLLCHYPRKHLDFQNREHIRDLVVGDEVSIFGTIRSVSAYQAKKGNVSILTAILSDGTGSIMVSRFVGGKSNKYLLDRYKAQFPKGAQVLASGVVERDDYSGKLKLKNAEIEILSLAGGDQLSAGFRDDPSALSAPGQLDMPESLHVGRLVPVYPLTEGLSLRYLRNIIHNALTGYGALIDDPLPDLLREKFGLMGLRESFSKIHFPENPEDKDAARRRLVFDELFAIQLQMAHRRYQYEQREDALSIKYEPGENSLVNRLKSSLPFKLTGAQERVFGEIARDLASNKPMHRLVQGDVGSGKTVVALLAFMVAIENGFQGAMMAPTEILAEQHYRQFQRLMAPLGLRATLVLGKHGARERRLARQEILSGQSHIAVGTHALLEDDVEFQNLGLIIIDEQHRFGVKQRARLKAKSLNPELLTMTATPIPRTMALTMHGDLDVSEIDELPPGRKPIITEIVMPSKKKALWQKVREQIELGRQAYIVFPLIEESESLSAKAATQEYEKLREGEFSDFKLGLMHGKLKPQEKDAVMEAFRKGEFQILVSTTVIEVGVDVPNSTIMVIENADRFGLAQLHQLRGRVGRGGEQSYCYLVSDLKSQTTRDRLGIMEQTNDGFVVAQKDLEIRGPGEFLGYRQSGLPDLVLADLVNDAKILEEARNAALAVMRTDPELSGYPSLRKLIDKQVVGERTEAMRSG</sequence>
<evidence type="ECO:0000256" key="13">
    <source>
        <dbReference type="ARBA" id="ARBA00034808"/>
    </source>
</evidence>
<dbReference type="NCBIfam" id="TIGR00643">
    <property type="entry name" value="recG"/>
    <property type="match status" value="1"/>
</dbReference>
<dbReference type="InterPro" id="IPR045562">
    <property type="entry name" value="RecG_dom3_C"/>
</dbReference>
<evidence type="ECO:0000256" key="14">
    <source>
        <dbReference type="ARBA" id="ARBA00048988"/>
    </source>
</evidence>
<dbReference type="InterPro" id="IPR004609">
    <property type="entry name" value="ATP-dep_DNA_helicase_RecG"/>
</dbReference>
<dbReference type="SMART" id="SM00490">
    <property type="entry name" value="HELICc"/>
    <property type="match status" value="1"/>
</dbReference>
<dbReference type="InterPro" id="IPR011545">
    <property type="entry name" value="DEAD/DEAH_box_helicase_dom"/>
</dbReference>
<dbReference type="GO" id="GO:0043138">
    <property type="term" value="F:3'-5' DNA helicase activity"/>
    <property type="evidence" value="ECO:0007669"/>
    <property type="project" value="UniProtKB-EC"/>
</dbReference>
<dbReference type="Proteomes" id="UP000664277">
    <property type="component" value="Unassembled WGS sequence"/>
</dbReference>
<dbReference type="GO" id="GO:0016787">
    <property type="term" value="F:hydrolase activity"/>
    <property type="evidence" value="ECO:0007669"/>
    <property type="project" value="UniProtKB-KW"/>
</dbReference>
<gene>
    <name evidence="19" type="primary">recG</name>
    <name evidence="19" type="ORF">J0M35_13325</name>
</gene>
<dbReference type="EC" id="5.6.2.4" evidence="13 15"/>
<feature type="compositionally biased region" description="Low complexity" evidence="16">
    <location>
        <begin position="147"/>
        <end position="187"/>
    </location>
</feature>
<protein>
    <recommendedName>
        <fullName evidence="2 15">ATP-dependent DNA helicase RecG</fullName>
        <ecNumber evidence="13 15">5.6.2.4</ecNumber>
    </recommendedName>
</protein>
<evidence type="ECO:0000256" key="6">
    <source>
        <dbReference type="ARBA" id="ARBA00022806"/>
    </source>
</evidence>
<proteinExistence type="inferred from homology"/>
<dbReference type="Pfam" id="PF00270">
    <property type="entry name" value="DEAD"/>
    <property type="match status" value="1"/>
</dbReference>
<dbReference type="NCBIfam" id="NF008168">
    <property type="entry name" value="PRK10917.2-2"/>
    <property type="match status" value="1"/>
</dbReference>
<keyword evidence="6 15" id="KW-0347">Helicase</keyword>
<evidence type="ECO:0000256" key="2">
    <source>
        <dbReference type="ARBA" id="ARBA00017846"/>
    </source>
</evidence>
<dbReference type="NCBIfam" id="NF008165">
    <property type="entry name" value="PRK10917.1-3"/>
    <property type="match status" value="1"/>
</dbReference>
<evidence type="ECO:0000256" key="7">
    <source>
        <dbReference type="ARBA" id="ARBA00022840"/>
    </source>
</evidence>
<evidence type="ECO:0000256" key="11">
    <source>
        <dbReference type="ARBA" id="ARBA00023235"/>
    </source>
</evidence>
<comment type="function">
    <text evidence="15">Plays a critical role in recombination and DNA repair. Helps process Holliday junction intermediates to mature products by catalyzing branch migration. Has replication fork regression activity, unwinds stalled or blocked replication forks to make a HJ that can be resolved. Has a DNA unwinding activity characteristic of a DNA helicase with 3'-5' polarity.</text>
</comment>
<feature type="domain" description="Helicase ATP-binding" evidence="17">
    <location>
        <begin position="549"/>
        <end position="710"/>
    </location>
</feature>
<dbReference type="SUPFAM" id="SSF52540">
    <property type="entry name" value="P-loop containing nucleoside triphosphate hydrolases"/>
    <property type="match status" value="2"/>
</dbReference>
<dbReference type="GO" id="GO:0006310">
    <property type="term" value="P:DNA recombination"/>
    <property type="evidence" value="ECO:0007669"/>
    <property type="project" value="UniProtKB-UniRule"/>
</dbReference>
<dbReference type="SUPFAM" id="SSF50249">
    <property type="entry name" value="Nucleic acid-binding proteins"/>
    <property type="match status" value="1"/>
</dbReference>
<reference evidence="19" key="1">
    <citation type="submission" date="2021-02" db="EMBL/GenBank/DDBJ databases">
        <title>Genome-Resolved Metagenomics of a Microbial Community Performing Photosynthetic Biological Nutrient Removal.</title>
        <authorList>
            <person name="Mcdaniel E.A."/>
        </authorList>
    </citation>
    <scope>NUCLEOTIDE SEQUENCE</scope>
    <source>
        <strain evidence="19">UWPOB_OBS1</strain>
    </source>
</reference>
<comment type="caution">
    <text evidence="19">The sequence shown here is derived from an EMBL/GenBank/DDBJ whole genome shotgun (WGS) entry which is preliminary data.</text>
</comment>
<evidence type="ECO:0000259" key="17">
    <source>
        <dbReference type="PROSITE" id="PS51192"/>
    </source>
</evidence>
<evidence type="ECO:0000256" key="5">
    <source>
        <dbReference type="ARBA" id="ARBA00022801"/>
    </source>
</evidence>
<organism evidence="19 20">
    <name type="scientific">Candidatus Obscuribacter phosphatis</name>
    <dbReference type="NCBI Taxonomy" id="1906157"/>
    <lineage>
        <taxon>Bacteria</taxon>
        <taxon>Bacillati</taxon>
        <taxon>Candidatus Melainabacteria</taxon>
        <taxon>Candidatus Obscuribacterales</taxon>
        <taxon>Candidatus Obscuribacteraceae</taxon>
        <taxon>Candidatus Obscuribacter</taxon>
    </lineage>
</organism>
<dbReference type="CDD" id="cd04488">
    <property type="entry name" value="RecG_wedge_OBF"/>
    <property type="match status" value="1"/>
</dbReference>
<dbReference type="GO" id="GO:0006281">
    <property type="term" value="P:DNA repair"/>
    <property type="evidence" value="ECO:0007669"/>
    <property type="project" value="UniProtKB-UniRule"/>
</dbReference>
<keyword evidence="4 15" id="KW-0227">DNA damage</keyword>
<comment type="similarity">
    <text evidence="1 15">Belongs to the helicase family. RecG subfamily.</text>
</comment>
<evidence type="ECO:0000256" key="15">
    <source>
        <dbReference type="RuleBase" id="RU363016"/>
    </source>
</evidence>
<dbReference type="InterPro" id="IPR014001">
    <property type="entry name" value="Helicase_ATP-bd"/>
</dbReference>
<keyword evidence="10 15" id="KW-0234">DNA repair</keyword>
<keyword evidence="3 15" id="KW-0547">Nucleotide-binding</keyword>
<dbReference type="PROSITE" id="PS51194">
    <property type="entry name" value="HELICASE_CTER"/>
    <property type="match status" value="1"/>
</dbReference>
<accession>A0A8J7PBB7</accession>
<comment type="catalytic activity">
    <reaction evidence="14 15">
        <text>ATP + H2O = ADP + phosphate + H(+)</text>
        <dbReference type="Rhea" id="RHEA:13065"/>
        <dbReference type="ChEBI" id="CHEBI:15377"/>
        <dbReference type="ChEBI" id="CHEBI:15378"/>
        <dbReference type="ChEBI" id="CHEBI:30616"/>
        <dbReference type="ChEBI" id="CHEBI:43474"/>
        <dbReference type="ChEBI" id="CHEBI:456216"/>
        <dbReference type="EC" id="5.6.2.4"/>
    </reaction>
</comment>
<dbReference type="PROSITE" id="PS51192">
    <property type="entry name" value="HELICASE_ATP_BIND_1"/>
    <property type="match status" value="1"/>
</dbReference>
<comment type="catalytic activity">
    <reaction evidence="12 15">
        <text>Couples ATP hydrolysis with the unwinding of duplex DNA by translocating in the 3'-5' direction.</text>
        <dbReference type="EC" id="5.6.2.4"/>
    </reaction>
</comment>
<evidence type="ECO:0000256" key="16">
    <source>
        <dbReference type="SAM" id="MobiDB-lite"/>
    </source>
</evidence>
<name>A0A8J7PBB7_9BACT</name>
<evidence type="ECO:0000256" key="10">
    <source>
        <dbReference type="ARBA" id="ARBA00023204"/>
    </source>
</evidence>
<evidence type="ECO:0000256" key="12">
    <source>
        <dbReference type="ARBA" id="ARBA00034617"/>
    </source>
</evidence>
<keyword evidence="8" id="KW-0238">DNA-binding</keyword>
<dbReference type="Gene3D" id="2.40.50.140">
    <property type="entry name" value="Nucleic acid-binding proteins"/>
    <property type="match status" value="1"/>
</dbReference>
<dbReference type="InterPro" id="IPR012340">
    <property type="entry name" value="NA-bd_OB-fold"/>
</dbReference>
<evidence type="ECO:0000313" key="19">
    <source>
        <dbReference type="EMBL" id="MBN8661342.1"/>
    </source>
</evidence>
<dbReference type="InterPro" id="IPR047112">
    <property type="entry name" value="RecG/Mfd"/>
</dbReference>
<keyword evidence="9 15" id="KW-0233">DNA recombination</keyword>